<dbReference type="AlphaFoldDB" id="A0A8J2LNS1"/>
<evidence type="ECO:0000313" key="3">
    <source>
        <dbReference type="Proteomes" id="UP000708208"/>
    </source>
</evidence>
<name>A0A8J2LNS1_9HEXA</name>
<evidence type="ECO:0000313" key="2">
    <source>
        <dbReference type="EMBL" id="CAG7833602.1"/>
    </source>
</evidence>
<comment type="caution">
    <text evidence="2">The sequence shown here is derived from an EMBL/GenBank/DDBJ whole genome shotgun (WGS) entry which is preliminary data.</text>
</comment>
<gene>
    <name evidence="2" type="ORF">AFUS01_LOCUS43209</name>
</gene>
<proteinExistence type="predicted"/>
<dbReference type="EMBL" id="CAJVCH010569950">
    <property type="protein sequence ID" value="CAG7833602.1"/>
    <property type="molecule type" value="Genomic_DNA"/>
</dbReference>
<protein>
    <submittedName>
        <fullName evidence="2">Uncharacterized protein</fullName>
    </submittedName>
</protein>
<keyword evidence="1" id="KW-0732">Signal</keyword>
<reference evidence="2" key="1">
    <citation type="submission" date="2021-06" db="EMBL/GenBank/DDBJ databases">
        <authorList>
            <person name="Hodson N. C."/>
            <person name="Mongue J. A."/>
            <person name="Jaron S. K."/>
        </authorList>
    </citation>
    <scope>NUCLEOTIDE SEQUENCE</scope>
</reference>
<feature type="chain" id="PRO_5035266553" evidence="1">
    <location>
        <begin position="21"/>
        <end position="127"/>
    </location>
</feature>
<dbReference type="Proteomes" id="UP000708208">
    <property type="component" value="Unassembled WGS sequence"/>
</dbReference>
<evidence type="ECO:0000256" key="1">
    <source>
        <dbReference type="SAM" id="SignalP"/>
    </source>
</evidence>
<keyword evidence="3" id="KW-1185">Reference proteome</keyword>
<organism evidence="2 3">
    <name type="scientific">Allacma fusca</name>
    <dbReference type="NCBI Taxonomy" id="39272"/>
    <lineage>
        <taxon>Eukaryota</taxon>
        <taxon>Metazoa</taxon>
        <taxon>Ecdysozoa</taxon>
        <taxon>Arthropoda</taxon>
        <taxon>Hexapoda</taxon>
        <taxon>Collembola</taxon>
        <taxon>Symphypleona</taxon>
        <taxon>Sminthuridae</taxon>
        <taxon>Allacma</taxon>
    </lineage>
</organism>
<feature type="signal peptide" evidence="1">
    <location>
        <begin position="1"/>
        <end position="20"/>
    </location>
</feature>
<accession>A0A8J2LNS1</accession>
<sequence length="127" mass="13803">MFRFLLVLLLLNGAVDKTSPQYIEETPEPSCDISTCSGGNSPVVDSVVSLLEPAMEKCLDQETTEEFFMCVAMEKGAVSEDGSIKYEEMGQVVMEIVNALLASNPPTTSNNPFYSGKTIKTNKYSCG</sequence>